<organism evidence="1 2">
    <name type="scientific">Heterorhabditis bacteriophora</name>
    <name type="common">Entomopathogenic nematode worm</name>
    <dbReference type="NCBI Taxonomy" id="37862"/>
    <lineage>
        <taxon>Eukaryota</taxon>
        <taxon>Metazoa</taxon>
        <taxon>Ecdysozoa</taxon>
        <taxon>Nematoda</taxon>
        <taxon>Chromadorea</taxon>
        <taxon>Rhabditida</taxon>
        <taxon>Rhabditina</taxon>
        <taxon>Rhabditomorpha</taxon>
        <taxon>Strongyloidea</taxon>
        <taxon>Heterorhabditidae</taxon>
        <taxon>Heterorhabditis</taxon>
    </lineage>
</organism>
<evidence type="ECO:0000313" key="1">
    <source>
        <dbReference type="Proteomes" id="UP000095283"/>
    </source>
</evidence>
<accession>A0A1I7X8B2</accession>
<keyword evidence="1" id="KW-1185">Reference proteome</keyword>
<reference evidence="2" key="1">
    <citation type="submission" date="2016-11" db="UniProtKB">
        <authorList>
            <consortium name="WormBaseParasite"/>
        </authorList>
    </citation>
    <scope>IDENTIFICATION</scope>
</reference>
<sequence length="133" mass="15282">MSSIRSTTSLGLSGTRIYDSLVLGSPVLDVSNNIIGEHVSLHFKKQSELEEMNKLTQLPNESLELWVARQKLLIEEKRYNGQMELLETLFIIPLHSSKMISNSDFTLLFSPELVYFYYTSLNNILLTYYTIIT</sequence>
<name>A0A1I7X8B2_HETBA</name>
<proteinExistence type="predicted"/>
<dbReference type="WBParaSite" id="Hba_13662">
    <property type="protein sequence ID" value="Hba_13662"/>
    <property type="gene ID" value="Hba_13662"/>
</dbReference>
<dbReference type="AlphaFoldDB" id="A0A1I7X8B2"/>
<evidence type="ECO:0000313" key="2">
    <source>
        <dbReference type="WBParaSite" id="Hba_13662"/>
    </source>
</evidence>
<protein>
    <submittedName>
        <fullName evidence="2">Uncharacterized protein</fullName>
    </submittedName>
</protein>
<dbReference type="Proteomes" id="UP000095283">
    <property type="component" value="Unplaced"/>
</dbReference>